<keyword evidence="3" id="KW-0285">Flavoprotein</keyword>
<dbReference type="PANTHER" id="PTHR43884">
    <property type="entry name" value="ACYL-COA DEHYDROGENASE"/>
    <property type="match status" value="1"/>
</dbReference>
<dbReference type="InterPro" id="IPR009100">
    <property type="entry name" value="AcylCoA_DH/oxidase_NM_dom_sf"/>
</dbReference>
<dbReference type="PANTHER" id="PTHR43884:SF20">
    <property type="entry name" value="ACYL-COA DEHYDROGENASE FADE28"/>
    <property type="match status" value="1"/>
</dbReference>
<dbReference type="InterPro" id="IPR009075">
    <property type="entry name" value="AcylCo_DH/oxidase_C"/>
</dbReference>
<dbReference type="InterPro" id="IPR036250">
    <property type="entry name" value="AcylCo_DH-like_C"/>
</dbReference>
<evidence type="ECO:0000256" key="2">
    <source>
        <dbReference type="ARBA" id="ARBA00009347"/>
    </source>
</evidence>
<name>A0A261TUA6_9BORD</name>
<keyword evidence="4" id="KW-0274">FAD</keyword>
<dbReference type="SUPFAM" id="SSF56645">
    <property type="entry name" value="Acyl-CoA dehydrogenase NM domain-like"/>
    <property type="match status" value="1"/>
</dbReference>
<evidence type="ECO:0000256" key="5">
    <source>
        <dbReference type="ARBA" id="ARBA00023002"/>
    </source>
</evidence>
<dbReference type="SUPFAM" id="SSF47203">
    <property type="entry name" value="Acyl-CoA dehydrogenase C-terminal domain-like"/>
    <property type="match status" value="1"/>
</dbReference>
<comment type="cofactor">
    <cofactor evidence="1">
        <name>FAD</name>
        <dbReference type="ChEBI" id="CHEBI:57692"/>
    </cofactor>
</comment>
<protein>
    <recommendedName>
        <fullName evidence="6">Acyl-CoA dehydrogenase/oxidase C-terminal domain-containing protein</fullName>
    </recommendedName>
</protein>
<dbReference type="Pfam" id="PF00441">
    <property type="entry name" value="Acyl-CoA_dh_1"/>
    <property type="match status" value="1"/>
</dbReference>
<evidence type="ECO:0000256" key="1">
    <source>
        <dbReference type="ARBA" id="ARBA00001974"/>
    </source>
</evidence>
<evidence type="ECO:0000313" key="7">
    <source>
        <dbReference type="EMBL" id="OZI52861.1"/>
    </source>
</evidence>
<accession>A0A261TUA6</accession>
<evidence type="ECO:0000259" key="6">
    <source>
        <dbReference type="Pfam" id="PF00441"/>
    </source>
</evidence>
<gene>
    <name evidence="7" type="ORF">CAL20_19545</name>
</gene>
<reference evidence="7 8" key="1">
    <citation type="submission" date="2017-05" db="EMBL/GenBank/DDBJ databases">
        <title>Complete and WGS of Bordetella genogroups.</title>
        <authorList>
            <person name="Spilker T."/>
            <person name="LiPuma J."/>
        </authorList>
    </citation>
    <scope>NUCLEOTIDE SEQUENCE [LARGE SCALE GENOMIC DNA]</scope>
    <source>
        <strain evidence="7 8">AU9919</strain>
    </source>
</reference>
<dbReference type="EMBL" id="NEVQ01000020">
    <property type="protein sequence ID" value="OZI52861.1"/>
    <property type="molecule type" value="Genomic_DNA"/>
</dbReference>
<dbReference type="AlphaFoldDB" id="A0A261TUA6"/>
<keyword evidence="8" id="KW-1185">Reference proteome</keyword>
<comment type="similarity">
    <text evidence="2">Belongs to the acyl-CoA dehydrogenase family.</text>
</comment>
<sequence length="314" mass="33999">MTMEDLQPEEFAQAADAAITDALSHQDPRKTAEILAQAGLCGVMAAEADGGLGLDISFALPIVHAAGRLRLPFPLAEQILLAHTLVDTAEGQALASGERIATIAWQGSLNDAWIRVDHGNADWVLVADDNGAVLIDIEGLSREEQPTLDPDHPQTWIATQDARVLARLDSESWPVLQRQAHILLAEFANGAAEGALQETANYMATRVQFGRPLSAKQAVRHLLARMRLLQEVSSAAIRRTIHTDEFGQTRDTRPALAGAIANAAFVIEKAIHLHGGMGFTWELPLHRALRAVRKLSAAFDSQAQENGRAYIQSV</sequence>
<evidence type="ECO:0000256" key="3">
    <source>
        <dbReference type="ARBA" id="ARBA00022630"/>
    </source>
</evidence>
<comment type="caution">
    <text evidence="7">The sequence shown here is derived from an EMBL/GenBank/DDBJ whole genome shotgun (WGS) entry which is preliminary data.</text>
</comment>
<evidence type="ECO:0000313" key="8">
    <source>
        <dbReference type="Proteomes" id="UP000216885"/>
    </source>
</evidence>
<dbReference type="Gene3D" id="1.10.540.10">
    <property type="entry name" value="Acyl-CoA dehydrogenase/oxidase, N-terminal domain"/>
    <property type="match status" value="1"/>
</dbReference>
<organism evidence="7 8">
    <name type="scientific">Bordetella genomosp. 4</name>
    <dbReference type="NCBI Taxonomy" id="463044"/>
    <lineage>
        <taxon>Bacteria</taxon>
        <taxon>Pseudomonadati</taxon>
        <taxon>Pseudomonadota</taxon>
        <taxon>Betaproteobacteria</taxon>
        <taxon>Burkholderiales</taxon>
        <taxon>Alcaligenaceae</taxon>
        <taxon>Bordetella</taxon>
    </lineage>
</organism>
<dbReference type="Proteomes" id="UP000216885">
    <property type="component" value="Unassembled WGS sequence"/>
</dbReference>
<proteinExistence type="inferred from homology"/>
<dbReference type="GO" id="GO:0050660">
    <property type="term" value="F:flavin adenine dinucleotide binding"/>
    <property type="evidence" value="ECO:0007669"/>
    <property type="project" value="InterPro"/>
</dbReference>
<dbReference type="Gene3D" id="1.20.140.10">
    <property type="entry name" value="Butyryl-CoA Dehydrogenase, subunit A, domain 3"/>
    <property type="match status" value="1"/>
</dbReference>
<evidence type="ECO:0000256" key="4">
    <source>
        <dbReference type="ARBA" id="ARBA00022827"/>
    </source>
</evidence>
<dbReference type="InterPro" id="IPR037069">
    <property type="entry name" value="AcylCoA_DH/ox_N_sf"/>
</dbReference>
<keyword evidence="5" id="KW-0560">Oxidoreductase</keyword>
<feature type="domain" description="Acyl-CoA dehydrogenase/oxidase C-terminal" evidence="6">
    <location>
        <begin position="184"/>
        <end position="294"/>
    </location>
</feature>
<dbReference type="GO" id="GO:0003995">
    <property type="term" value="F:acyl-CoA dehydrogenase activity"/>
    <property type="evidence" value="ECO:0007669"/>
    <property type="project" value="TreeGrafter"/>
</dbReference>
<dbReference type="RefSeq" id="WP_094838712.1">
    <property type="nucleotide sequence ID" value="NZ_NEVQ01000020.1"/>
</dbReference>